<evidence type="ECO:0000256" key="2">
    <source>
        <dbReference type="SAM" id="SignalP"/>
    </source>
</evidence>
<sequence length="257" mass="27479" precursor="true">MRLLTLTAVAVSIATAAPQAEAFSLSSISSLLSNYGVNVTLPDREINLPPRVEEVAARALGRAESVLDHVLGDGGVLDRLDIPDIDLSHVNLPDIDLPEINLPGFPEIELPDFSNPDLDAILDNARDRIAEARAKARERVDAALDKVADRIDSVRDRLEERFPDYEFPDYELPISLEGLIDEAHGVLDDILDDETPSVASLLSSESLPPVVAPTFQSASSSASYLTLPATASVAVPEPTSALLGAAGLLMAGVTRRR</sequence>
<accession>A0A518KEQ9</accession>
<evidence type="ECO:0000313" key="4">
    <source>
        <dbReference type="Proteomes" id="UP000316426"/>
    </source>
</evidence>
<dbReference type="Proteomes" id="UP000316426">
    <property type="component" value="Chromosome"/>
</dbReference>
<dbReference type="RefSeq" id="WP_145116718.1">
    <property type="nucleotide sequence ID" value="NZ_CP036349.1"/>
</dbReference>
<proteinExistence type="predicted"/>
<feature type="chain" id="PRO_5022043627" description="PEP-CTERM protein-sorting domain-containing protein" evidence="2">
    <location>
        <begin position="23"/>
        <end position="257"/>
    </location>
</feature>
<evidence type="ECO:0008006" key="5">
    <source>
        <dbReference type="Google" id="ProtNLM"/>
    </source>
</evidence>
<dbReference type="EMBL" id="CP036349">
    <property type="protein sequence ID" value="QDV76262.1"/>
    <property type="molecule type" value="Genomic_DNA"/>
</dbReference>
<keyword evidence="2" id="KW-0732">Signal</keyword>
<reference evidence="3 4" key="1">
    <citation type="submission" date="2019-02" db="EMBL/GenBank/DDBJ databases">
        <title>Deep-cultivation of Planctomycetes and their phenomic and genomic characterization uncovers novel biology.</title>
        <authorList>
            <person name="Wiegand S."/>
            <person name="Jogler M."/>
            <person name="Boedeker C."/>
            <person name="Pinto D."/>
            <person name="Vollmers J."/>
            <person name="Rivas-Marin E."/>
            <person name="Kohn T."/>
            <person name="Peeters S.H."/>
            <person name="Heuer A."/>
            <person name="Rast P."/>
            <person name="Oberbeckmann S."/>
            <person name="Bunk B."/>
            <person name="Jeske O."/>
            <person name="Meyerdierks A."/>
            <person name="Storesund J.E."/>
            <person name="Kallscheuer N."/>
            <person name="Luecker S."/>
            <person name="Lage O.M."/>
            <person name="Pohl T."/>
            <person name="Merkel B.J."/>
            <person name="Hornburger P."/>
            <person name="Mueller R.-W."/>
            <person name="Bruemmer F."/>
            <person name="Labrenz M."/>
            <person name="Spormann A.M."/>
            <person name="Op den Camp H."/>
            <person name="Overmann J."/>
            <person name="Amann R."/>
            <person name="Jetten M.S.M."/>
            <person name="Mascher T."/>
            <person name="Medema M.H."/>
            <person name="Devos D.P."/>
            <person name="Kaster A.-K."/>
            <person name="Ovreas L."/>
            <person name="Rohde M."/>
            <person name="Galperin M.Y."/>
            <person name="Jogler C."/>
        </authorList>
    </citation>
    <scope>NUCLEOTIDE SEQUENCE [LARGE SCALE GENOMIC DNA]</scope>
    <source>
        <strain evidence="3 4">Spa11</strain>
    </source>
</reference>
<feature type="signal peptide" evidence="2">
    <location>
        <begin position="1"/>
        <end position="22"/>
    </location>
</feature>
<keyword evidence="4" id="KW-1185">Reference proteome</keyword>
<evidence type="ECO:0000313" key="3">
    <source>
        <dbReference type="EMBL" id="QDV76262.1"/>
    </source>
</evidence>
<gene>
    <name evidence="3" type="ORF">Spa11_44920</name>
</gene>
<organism evidence="3 4">
    <name type="scientific">Botrimarina mediterranea</name>
    <dbReference type="NCBI Taxonomy" id="2528022"/>
    <lineage>
        <taxon>Bacteria</taxon>
        <taxon>Pseudomonadati</taxon>
        <taxon>Planctomycetota</taxon>
        <taxon>Planctomycetia</taxon>
        <taxon>Pirellulales</taxon>
        <taxon>Lacipirellulaceae</taxon>
        <taxon>Botrimarina</taxon>
    </lineage>
</organism>
<feature type="coiled-coil region" evidence="1">
    <location>
        <begin position="115"/>
        <end position="142"/>
    </location>
</feature>
<evidence type="ECO:0000256" key="1">
    <source>
        <dbReference type="SAM" id="Coils"/>
    </source>
</evidence>
<protein>
    <recommendedName>
        <fullName evidence="5">PEP-CTERM protein-sorting domain-containing protein</fullName>
    </recommendedName>
</protein>
<dbReference type="AlphaFoldDB" id="A0A518KEQ9"/>
<dbReference type="KEGG" id="bmei:Spa11_44920"/>
<name>A0A518KEQ9_9BACT</name>
<keyword evidence="1" id="KW-0175">Coiled coil</keyword>